<accession>A0AAN8PWL8</accession>
<keyword evidence="11" id="KW-1185">Reference proteome</keyword>
<proteinExistence type="inferred from homology"/>
<keyword evidence="7 8" id="KW-0349">Heme</keyword>
<dbReference type="GO" id="GO:0006805">
    <property type="term" value="P:xenobiotic metabolic process"/>
    <property type="evidence" value="ECO:0007669"/>
    <property type="project" value="TreeGrafter"/>
</dbReference>
<dbReference type="GO" id="GO:0008395">
    <property type="term" value="F:steroid hydroxylase activity"/>
    <property type="evidence" value="ECO:0007669"/>
    <property type="project" value="TreeGrafter"/>
</dbReference>
<name>A0AAN8PWL8_PATCE</name>
<dbReference type="InterPro" id="IPR050182">
    <property type="entry name" value="Cytochrome_P450_fam2"/>
</dbReference>
<keyword evidence="4 8" id="KW-0560">Oxidoreductase</keyword>
<dbReference type="FunFam" id="1.10.630.10:FF:000036">
    <property type="entry name" value="CYtochrome P450 family"/>
    <property type="match status" value="1"/>
</dbReference>
<evidence type="ECO:0000313" key="10">
    <source>
        <dbReference type="EMBL" id="KAK6186433.1"/>
    </source>
</evidence>
<feature type="binding site" description="axial binding residue" evidence="7">
    <location>
        <position position="450"/>
    </location>
    <ligand>
        <name>heme</name>
        <dbReference type="ChEBI" id="CHEBI:30413"/>
    </ligand>
    <ligandPart>
        <name>Fe</name>
        <dbReference type="ChEBI" id="CHEBI:18248"/>
    </ligandPart>
</feature>
<evidence type="ECO:0000256" key="2">
    <source>
        <dbReference type="ARBA" id="ARBA00010617"/>
    </source>
</evidence>
<comment type="caution">
    <text evidence="10">The sequence shown here is derived from an EMBL/GenBank/DDBJ whole genome shotgun (WGS) entry which is preliminary data.</text>
</comment>
<dbReference type="GO" id="GO:0006082">
    <property type="term" value="P:organic acid metabolic process"/>
    <property type="evidence" value="ECO:0007669"/>
    <property type="project" value="TreeGrafter"/>
</dbReference>
<dbReference type="GO" id="GO:0016712">
    <property type="term" value="F:oxidoreductase activity, acting on paired donors, with incorporation or reduction of molecular oxygen, reduced flavin or flavoprotein as one donor, and incorporation of one atom of oxygen"/>
    <property type="evidence" value="ECO:0007669"/>
    <property type="project" value="TreeGrafter"/>
</dbReference>
<evidence type="ECO:0000256" key="3">
    <source>
        <dbReference type="ARBA" id="ARBA00022723"/>
    </source>
</evidence>
<dbReference type="PRINTS" id="PR00463">
    <property type="entry name" value="EP450I"/>
</dbReference>
<evidence type="ECO:0000256" key="9">
    <source>
        <dbReference type="SAM" id="Phobius"/>
    </source>
</evidence>
<keyword evidence="9" id="KW-0472">Membrane</keyword>
<comment type="cofactor">
    <cofactor evidence="1 7">
        <name>heme</name>
        <dbReference type="ChEBI" id="CHEBI:30413"/>
    </cofactor>
</comment>
<dbReference type="Proteomes" id="UP001347796">
    <property type="component" value="Unassembled WGS sequence"/>
</dbReference>
<sequence length="503" mass="57193">MVNVWDIVAAFTDFTTILVALVVFLIIGYVISMQERSGIPPGPPYWPIVGNMLDLRGKLVGKRHKYYAELQEKYGDIFRIYFGDQLLIVLNDFESIEEAFVKQQDLFSTRPVEKLWAINQPGKESGHGVIWASGQEWKDARRMSIRTLRDLGVGKSTIEEGIKEEIKIVLNSLTQSEGNPINIHEILRKATTNIICIVLFGERYAYDDPEFIQILKVLEDGFTENAFYTPVHRFPMLRFLPFVGSKMLSVQSALMKVGQFIATRIEKRKLVFDKNAIKDFIDVYLDMCTNHVPSTISESNTRRTIVDLIFAASDTTATTLDWAFLFMVIHPEVQKKCQEEIDSMVGDGRMVDWSDKSKLSYNEATLLEVQRLASTVPMAVPHTTNKDTVVKGYLIPEGSLVYANLYACHRDSRNWKEPLKFEPERFLDDSGKVSRQPATLIPFSIGPRICAGEALARMELFLFFTNMLQRFAFSTPSNEKPSTDGICAVNMSTPEYTIIGTRR</sequence>
<keyword evidence="9" id="KW-0812">Transmembrane</keyword>
<evidence type="ECO:0008006" key="12">
    <source>
        <dbReference type="Google" id="ProtNLM"/>
    </source>
</evidence>
<dbReference type="InterPro" id="IPR017972">
    <property type="entry name" value="Cyt_P450_CS"/>
</dbReference>
<evidence type="ECO:0000256" key="4">
    <source>
        <dbReference type="ARBA" id="ARBA00023002"/>
    </source>
</evidence>
<evidence type="ECO:0000256" key="7">
    <source>
        <dbReference type="PIRSR" id="PIRSR602401-1"/>
    </source>
</evidence>
<dbReference type="GO" id="GO:0020037">
    <property type="term" value="F:heme binding"/>
    <property type="evidence" value="ECO:0007669"/>
    <property type="project" value="InterPro"/>
</dbReference>
<dbReference type="AlphaFoldDB" id="A0AAN8PWL8"/>
<reference evidence="10 11" key="1">
    <citation type="submission" date="2024-01" db="EMBL/GenBank/DDBJ databases">
        <title>The genome of the rayed Mediterranean limpet Patella caerulea (Linnaeus, 1758).</title>
        <authorList>
            <person name="Anh-Thu Weber A."/>
            <person name="Halstead-Nussloch G."/>
        </authorList>
    </citation>
    <scope>NUCLEOTIDE SEQUENCE [LARGE SCALE GENOMIC DNA]</scope>
    <source>
        <strain evidence="10">AATW-2023a</strain>
        <tissue evidence="10">Whole specimen</tissue>
    </source>
</reference>
<evidence type="ECO:0000256" key="1">
    <source>
        <dbReference type="ARBA" id="ARBA00001971"/>
    </source>
</evidence>
<keyword evidence="3 7" id="KW-0479">Metal-binding</keyword>
<dbReference type="InterPro" id="IPR001128">
    <property type="entry name" value="Cyt_P450"/>
</dbReference>
<feature type="transmembrane region" description="Helical" evidence="9">
    <location>
        <begin position="7"/>
        <end position="31"/>
    </location>
</feature>
<dbReference type="Gene3D" id="1.10.630.10">
    <property type="entry name" value="Cytochrome P450"/>
    <property type="match status" value="1"/>
</dbReference>
<evidence type="ECO:0000256" key="8">
    <source>
        <dbReference type="RuleBase" id="RU000461"/>
    </source>
</evidence>
<dbReference type="SUPFAM" id="SSF48264">
    <property type="entry name" value="Cytochrome P450"/>
    <property type="match status" value="1"/>
</dbReference>
<evidence type="ECO:0000313" key="11">
    <source>
        <dbReference type="Proteomes" id="UP001347796"/>
    </source>
</evidence>
<dbReference type="Pfam" id="PF00067">
    <property type="entry name" value="p450"/>
    <property type="match status" value="1"/>
</dbReference>
<evidence type="ECO:0000256" key="6">
    <source>
        <dbReference type="ARBA" id="ARBA00023033"/>
    </source>
</evidence>
<dbReference type="InterPro" id="IPR002401">
    <property type="entry name" value="Cyt_P450_E_grp-I"/>
</dbReference>
<dbReference type="GO" id="GO:0005737">
    <property type="term" value="C:cytoplasm"/>
    <property type="evidence" value="ECO:0007669"/>
    <property type="project" value="TreeGrafter"/>
</dbReference>
<dbReference type="EMBL" id="JAZGQO010000006">
    <property type="protein sequence ID" value="KAK6186433.1"/>
    <property type="molecule type" value="Genomic_DNA"/>
</dbReference>
<keyword evidence="5 7" id="KW-0408">Iron</keyword>
<dbReference type="PROSITE" id="PS00086">
    <property type="entry name" value="CYTOCHROME_P450"/>
    <property type="match status" value="1"/>
</dbReference>
<dbReference type="PANTHER" id="PTHR24300:SF403">
    <property type="entry name" value="CYTOCHROME P450 306A1"/>
    <property type="match status" value="1"/>
</dbReference>
<keyword evidence="9" id="KW-1133">Transmembrane helix</keyword>
<dbReference type="GO" id="GO:0005506">
    <property type="term" value="F:iron ion binding"/>
    <property type="evidence" value="ECO:0007669"/>
    <property type="project" value="InterPro"/>
</dbReference>
<dbReference type="PRINTS" id="PR00385">
    <property type="entry name" value="P450"/>
</dbReference>
<protein>
    <recommendedName>
        <fullName evidence="12">Cytochrome P450</fullName>
    </recommendedName>
</protein>
<organism evidence="10 11">
    <name type="scientific">Patella caerulea</name>
    <name type="common">Rayed Mediterranean limpet</name>
    <dbReference type="NCBI Taxonomy" id="87958"/>
    <lineage>
        <taxon>Eukaryota</taxon>
        <taxon>Metazoa</taxon>
        <taxon>Spiralia</taxon>
        <taxon>Lophotrochozoa</taxon>
        <taxon>Mollusca</taxon>
        <taxon>Gastropoda</taxon>
        <taxon>Patellogastropoda</taxon>
        <taxon>Patelloidea</taxon>
        <taxon>Patellidae</taxon>
        <taxon>Patella</taxon>
    </lineage>
</organism>
<evidence type="ECO:0000256" key="5">
    <source>
        <dbReference type="ARBA" id="ARBA00023004"/>
    </source>
</evidence>
<gene>
    <name evidence="10" type="ORF">SNE40_008471</name>
</gene>
<keyword evidence="6 8" id="KW-0503">Monooxygenase</keyword>
<dbReference type="PANTHER" id="PTHR24300">
    <property type="entry name" value="CYTOCHROME P450 508A4-RELATED"/>
    <property type="match status" value="1"/>
</dbReference>
<comment type="similarity">
    <text evidence="2 8">Belongs to the cytochrome P450 family.</text>
</comment>
<dbReference type="InterPro" id="IPR036396">
    <property type="entry name" value="Cyt_P450_sf"/>
</dbReference>